<dbReference type="Gene3D" id="3.40.1810.10">
    <property type="entry name" value="Transcription factor, MADS-box"/>
    <property type="match status" value="1"/>
</dbReference>
<feature type="domain" description="MADS-box" evidence="7">
    <location>
        <begin position="10"/>
        <end position="58"/>
    </location>
</feature>
<name>A0A7N0UU36_KALFE</name>
<evidence type="ECO:0000313" key="8">
    <source>
        <dbReference type="EnsemblPlants" id="Kaladp0083s0049.1.v1.1.CDS.1"/>
    </source>
</evidence>
<evidence type="ECO:0000313" key="9">
    <source>
        <dbReference type="Proteomes" id="UP000594263"/>
    </source>
</evidence>
<dbReference type="PROSITE" id="PS50066">
    <property type="entry name" value="MADS_BOX_2"/>
    <property type="match status" value="1"/>
</dbReference>
<keyword evidence="9" id="KW-1185">Reference proteome</keyword>
<keyword evidence="6" id="KW-0175">Coiled coil</keyword>
<reference evidence="8" key="1">
    <citation type="submission" date="2021-01" db="UniProtKB">
        <authorList>
            <consortium name="EnsemblPlants"/>
        </authorList>
    </citation>
    <scope>IDENTIFICATION</scope>
</reference>
<organism evidence="8 9">
    <name type="scientific">Kalanchoe fedtschenkoi</name>
    <name type="common">Lavender scallops</name>
    <name type="synonym">South American air plant</name>
    <dbReference type="NCBI Taxonomy" id="63787"/>
    <lineage>
        <taxon>Eukaryota</taxon>
        <taxon>Viridiplantae</taxon>
        <taxon>Streptophyta</taxon>
        <taxon>Embryophyta</taxon>
        <taxon>Tracheophyta</taxon>
        <taxon>Spermatophyta</taxon>
        <taxon>Magnoliopsida</taxon>
        <taxon>eudicotyledons</taxon>
        <taxon>Gunneridae</taxon>
        <taxon>Pentapetalae</taxon>
        <taxon>Saxifragales</taxon>
        <taxon>Crassulaceae</taxon>
        <taxon>Kalanchoe</taxon>
    </lineage>
</organism>
<feature type="coiled-coil region" evidence="6">
    <location>
        <begin position="95"/>
        <end position="122"/>
    </location>
</feature>
<comment type="subcellular location">
    <subcellularLocation>
        <location evidence="1">Nucleus</location>
    </subcellularLocation>
</comment>
<keyword evidence="5" id="KW-0539">Nucleus</keyword>
<dbReference type="InterPro" id="IPR002100">
    <property type="entry name" value="TF_MADSbox"/>
</dbReference>
<keyword evidence="2" id="KW-0805">Transcription regulation</keyword>
<evidence type="ECO:0000256" key="5">
    <source>
        <dbReference type="ARBA" id="ARBA00023242"/>
    </source>
</evidence>
<dbReference type="Pfam" id="PF00319">
    <property type="entry name" value="SRF-TF"/>
    <property type="match status" value="1"/>
</dbReference>
<proteinExistence type="predicted"/>
<accession>A0A7N0UU36</accession>
<dbReference type="GO" id="GO:0005634">
    <property type="term" value="C:nucleus"/>
    <property type="evidence" value="ECO:0007669"/>
    <property type="project" value="UniProtKB-SubCell"/>
</dbReference>
<evidence type="ECO:0000256" key="1">
    <source>
        <dbReference type="ARBA" id="ARBA00004123"/>
    </source>
</evidence>
<evidence type="ECO:0000259" key="7">
    <source>
        <dbReference type="PROSITE" id="PS50066"/>
    </source>
</evidence>
<dbReference type="AlphaFoldDB" id="A0A7N0UU36"/>
<evidence type="ECO:0000256" key="2">
    <source>
        <dbReference type="ARBA" id="ARBA00023015"/>
    </source>
</evidence>
<dbReference type="GO" id="GO:0003677">
    <property type="term" value="F:DNA binding"/>
    <property type="evidence" value="ECO:0007669"/>
    <property type="project" value="UniProtKB-KW"/>
</dbReference>
<dbReference type="SUPFAM" id="SSF55455">
    <property type="entry name" value="SRF-like"/>
    <property type="match status" value="1"/>
</dbReference>
<evidence type="ECO:0000256" key="6">
    <source>
        <dbReference type="SAM" id="Coils"/>
    </source>
</evidence>
<dbReference type="GO" id="GO:0046983">
    <property type="term" value="F:protein dimerization activity"/>
    <property type="evidence" value="ECO:0007669"/>
    <property type="project" value="InterPro"/>
</dbReference>
<dbReference type="Proteomes" id="UP000594263">
    <property type="component" value="Unplaced"/>
</dbReference>
<evidence type="ECO:0000256" key="4">
    <source>
        <dbReference type="ARBA" id="ARBA00023163"/>
    </source>
</evidence>
<evidence type="ECO:0000256" key="3">
    <source>
        <dbReference type="ARBA" id="ARBA00023125"/>
    </source>
</evidence>
<keyword evidence="3" id="KW-0238">DNA-binding</keyword>
<keyword evidence="4" id="KW-0804">Transcription</keyword>
<dbReference type="InterPro" id="IPR036879">
    <property type="entry name" value="TF_MADSbox_sf"/>
</dbReference>
<dbReference type="EnsemblPlants" id="Kaladp0083s0049.1.v1.1">
    <property type="protein sequence ID" value="Kaladp0083s0049.1.v1.1.CDS.1"/>
    <property type="gene ID" value="Kaladp0083s0049.v1.1"/>
</dbReference>
<dbReference type="Gramene" id="Kaladp0083s0049.1.v1.1">
    <property type="protein sequence ID" value="Kaladp0083s0049.1.v1.1.CDS.1"/>
    <property type="gene ID" value="Kaladp0083s0049.v1.1"/>
</dbReference>
<sequence>MKQLGHHNADNSKKTVDFSKKASTLNKQIYELTTLCDVDACLILRTPHNQTYTWPESADQVRRVVGLFKSKAGTTTGKIARDVTSDERRLKDMPTAQAEDLLKRLEERIEALTAKIANAEVGNDITKIGSNPDETLRGEIMKRFSFQEKLKELTAGQAMSLSSELDAKIEALTTKIDNGEGRHAKSIIAGNNDKGMNPAVDMDCSADNDDSWTTRGYYEYEEYNAAASDAHMDDALALQPTTTTSTCWVELESDFLIDSMVPNPWFETSDMRSLCYGSMEMEPSSAPPVVDSQKESSAAETIFDDLGPILTDTTMRTMSFWDGCLEVDGETQLQQQQPLSPIQNHLLFT</sequence>
<protein>
    <recommendedName>
        <fullName evidence="7">MADS-box domain-containing protein</fullName>
    </recommendedName>
</protein>